<dbReference type="Proteomes" id="UP001338309">
    <property type="component" value="Unassembled WGS sequence"/>
</dbReference>
<evidence type="ECO:0000313" key="2">
    <source>
        <dbReference type="Proteomes" id="UP001338309"/>
    </source>
</evidence>
<organism evidence="1 2">
    <name type="scientific">Algoriphagus confluentis</name>
    <dbReference type="NCBI Taxonomy" id="1697556"/>
    <lineage>
        <taxon>Bacteria</taxon>
        <taxon>Pseudomonadati</taxon>
        <taxon>Bacteroidota</taxon>
        <taxon>Cytophagia</taxon>
        <taxon>Cytophagales</taxon>
        <taxon>Cyclobacteriaceae</taxon>
        <taxon>Algoriphagus</taxon>
    </lineage>
</organism>
<dbReference type="EMBL" id="BTPD01000007">
    <property type="protein sequence ID" value="GMQ29786.1"/>
    <property type="molecule type" value="Genomic_DNA"/>
</dbReference>
<proteinExistence type="predicted"/>
<reference evidence="1 2" key="1">
    <citation type="submission" date="2023-08" db="EMBL/GenBank/DDBJ databases">
        <title>Draft genome sequence of Algoriphagus confluentis.</title>
        <authorList>
            <person name="Takatani N."/>
            <person name="Hosokawa M."/>
            <person name="Sawabe T."/>
        </authorList>
    </citation>
    <scope>NUCLEOTIDE SEQUENCE [LARGE SCALE GENOMIC DNA]</scope>
    <source>
        <strain evidence="1 2">NBRC 111222</strain>
    </source>
</reference>
<accession>A0ABQ6PPC2</accession>
<gene>
    <name evidence="1" type="ORF">Aconfl_24290</name>
</gene>
<protein>
    <submittedName>
        <fullName evidence="1">Uncharacterized protein</fullName>
    </submittedName>
</protein>
<comment type="caution">
    <text evidence="1">The sequence shown here is derived from an EMBL/GenBank/DDBJ whole genome shotgun (WGS) entry which is preliminary data.</text>
</comment>
<keyword evidence="2" id="KW-1185">Reference proteome</keyword>
<sequence length="453" mass="50334">MSDLSMGKVSLVTINPVLTSNSPIGGRVTTFSPFIDGQINPLCTSLPLFFLPNIPSPVVRVFSIHDLANGGGHRILINNPTNEELTQIIVSQGSTILFSGLSVPERSALFLVIPTKSNTVVQWRRPNGNISSQAFSLNNIKQNCSEEEFDPFCSQLNSFVIQTKSNQANPFVESVHDIPGLGHRIRIVNPTSVPIQNLTVSIEGISETIDGIQVPAKTEFWFIIPYKGSGSLDVEFFQSGIGEVEIRGIQLNNEVQNCIPPVECEMPGNFLHQVPSVFNVFFIPTNGGKTLFFENVIPGQREFSIPLEEYNVIVTSYSDGNPETFDDFFRLPDYSQEFYLVGSSVIDYSKTKSGVVTLQNPYSAILVVKNNNVAGVPQLEGKPLFSSPDYFYIYSKVVGEERLQIIDLFNRDQTQVVDFVENQQYRYILCIGSPSGRGILYFEDVSQITFLPE</sequence>
<evidence type="ECO:0000313" key="1">
    <source>
        <dbReference type="EMBL" id="GMQ29786.1"/>
    </source>
</evidence>
<name>A0ABQ6PPC2_9BACT</name>